<comment type="caution">
    <text evidence="1">The sequence shown here is derived from an EMBL/GenBank/DDBJ whole genome shotgun (WGS) entry which is preliminary data.</text>
</comment>
<name>A0A8T2NPH4_9TELE</name>
<evidence type="ECO:0000313" key="2">
    <source>
        <dbReference type="Proteomes" id="UP000824540"/>
    </source>
</evidence>
<dbReference type="EMBL" id="JAFBMS010000030">
    <property type="protein sequence ID" value="KAG9342129.1"/>
    <property type="molecule type" value="Genomic_DNA"/>
</dbReference>
<organism evidence="1 2">
    <name type="scientific">Albula glossodonta</name>
    <name type="common">roundjaw bonefish</name>
    <dbReference type="NCBI Taxonomy" id="121402"/>
    <lineage>
        <taxon>Eukaryota</taxon>
        <taxon>Metazoa</taxon>
        <taxon>Chordata</taxon>
        <taxon>Craniata</taxon>
        <taxon>Vertebrata</taxon>
        <taxon>Euteleostomi</taxon>
        <taxon>Actinopterygii</taxon>
        <taxon>Neopterygii</taxon>
        <taxon>Teleostei</taxon>
        <taxon>Albuliformes</taxon>
        <taxon>Albulidae</taxon>
        <taxon>Albula</taxon>
    </lineage>
</organism>
<gene>
    <name evidence="1" type="ORF">JZ751_017128</name>
</gene>
<protein>
    <submittedName>
        <fullName evidence="1">Uncharacterized protein</fullName>
    </submittedName>
</protein>
<proteinExistence type="predicted"/>
<reference evidence="1" key="1">
    <citation type="thesis" date="2021" institute="BYU ScholarsArchive" country="Provo, UT, USA">
        <title>Applications of and Algorithms for Genome Assembly and Genomic Analyses with an Emphasis on Marine Teleosts.</title>
        <authorList>
            <person name="Pickett B.D."/>
        </authorList>
    </citation>
    <scope>NUCLEOTIDE SEQUENCE</scope>
    <source>
        <strain evidence="1">HI-2016</strain>
    </source>
</reference>
<dbReference type="AlphaFoldDB" id="A0A8T2NPH4"/>
<accession>A0A8T2NPH4</accession>
<evidence type="ECO:0000313" key="1">
    <source>
        <dbReference type="EMBL" id="KAG9342129.1"/>
    </source>
</evidence>
<sequence length="59" mass="6777">MRIRVAVIVDSWKQCVLPGPSQAHCTALGLDKDLALRSDLQPLQRRLWHSHPSQPRHEK</sequence>
<keyword evidence="2" id="KW-1185">Reference proteome</keyword>
<dbReference type="Proteomes" id="UP000824540">
    <property type="component" value="Unassembled WGS sequence"/>
</dbReference>